<gene>
    <name evidence="5" type="ORF">GALMADRAFT_147749</name>
</gene>
<name>A0A067S997_GALM3</name>
<feature type="region of interest" description="Disordered" evidence="3">
    <location>
        <begin position="368"/>
        <end position="396"/>
    </location>
</feature>
<evidence type="ECO:0000256" key="2">
    <source>
        <dbReference type="ARBA" id="ARBA00038157"/>
    </source>
</evidence>
<keyword evidence="6" id="KW-1185">Reference proteome</keyword>
<accession>A0A067S997</accession>
<dbReference type="SUPFAM" id="SSF51430">
    <property type="entry name" value="NAD(P)-linked oxidoreductase"/>
    <property type="match status" value="1"/>
</dbReference>
<dbReference type="InterPro" id="IPR050523">
    <property type="entry name" value="AKR_Detox_Biosynth"/>
</dbReference>
<dbReference type="PANTHER" id="PTHR43364">
    <property type="entry name" value="NADH-SPECIFIC METHYLGLYOXAL REDUCTASE-RELATED"/>
    <property type="match status" value="1"/>
</dbReference>
<dbReference type="InterPro" id="IPR023210">
    <property type="entry name" value="NADP_OxRdtase_dom"/>
</dbReference>
<keyword evidence="1" id="KW-0560">Oxidoreductase</keyword>
<evidence type="ECO:0000256" key="1">
    <source>
        <dbReference type="ARBA" id="ARBA00023002"/>
    </source>
</evidence>
<evidence type="ECO:0000313" key="5">
    <source>
        <dbReference type="EMBL" id="KDR66512.1"/>
    </source>
</evidence>
<organism evidence="5 6">
    <name type="scientific">Galerina marginata (strain CBS 339.88)</name>
    <dbReference type="NCBI Taxonomy" id="685588"/>
    <lineage>
        <taxon>Eukaryota</taxon>
        <taxon>Fungi</taxon>
        <taxon>Dikarya</taxon>
        <taxon>Basidiomycota</taxon>
        <taxon>Agaricomycotina</taxon>
        <taxon>Agaricomycetes</taxon>
        <taxon>Agaricomycetidae</taxon>
        <taxon>Agaricales</taxon>
        <taxon>Agaricineae</taxon>
        <taxon>Strophariaceae</taxon>
        <taxon>Galerina</taxon>
    </lineage>
</organism>
<protein>
    <recommendedName>
        <fullName evidence="4">NADP-dependent oxidoreductase domain-containing protein</fullName>
    </recommendedName>
</protein>
<evidence type="ECO:0000259" key="4">
    <source>
        <dbReference type="Pfam" id="PF00248"/>
    </source>
</evidence>
<evidence type="ECO:0000256" key="3">
    <source>
        <dbReference type="SAM" id="MobiDB-lite"/>
    </source>
</evidence>
<sequence length="396" mass="44463">MSFWQPPPQPKTKLGRYRVLSSLAGVHVSPLQLGAMSIGDKWAAIGMGHMDKTSSFELLDAYYDNGGNFIDTANNYQDGSSEEFIGEWAEGRGIRDQLFIATKYSTNFKARQDAVQQKVMFVGNSAKSLHISVESSLKKLRTTYLDLLYLHWWDWDTSVEEVMKALHTLVLQGKVLYLGVSDTPAWVVAKANQYARDHGLTPFVIYQGAWNVMERSFERDIIPMARSEGMALAPWYVLAGGKIRTDEEEERRRQTGEKGRTTFDPTWERTEKEKLVCKALEKVANEVGAKHITSVAIAYLMQKTTYVFPIIGGRKVEHLLSNIEALDISLTDEQIKYLESVVALDLGFPSWFIGDGTFPSQHLTSAAHLDPQPRARPIRPSDPKPTAPSIFATGNE</sequence>
<dbReference type="EMBL" id="KL142422">
    <property type="protein sequence ID" value="KDR66512.1"/>
    <property type="molecule type" value="Genomic_DNA"/>
</dbReference>
<feature type="domain" description="NADP-dependent oxidoreductase" evidence="4">
    <location>
        <begin position="30"/>
        <end position="342"/>
    </location>
</feature>
<dbReference type="STRING" id="685588.A0A067S997"/>
<dbReference type="PANTHER" id="PTHR43364:SF2">
    <property type="entry name" value="ARYL-ALCOHOL DEHYDROGENASE AAD10-RELATED"/>
    <property type="match status" value="1"/>
</dbReference>
<comment type="similarity">
    <text evidence="2">Belongs to the aldo/keto reductase family. Aldo/keto reductase 2 subfamily.</text>
</comment>
<dbReference type="OrthoDB" id="48988at2759"/>
<dbReference type="InterPro" id="IPR036812">
    <property type="entry name" value="NAD(P)_OxRdtase_dom_sf"/>
</dbReference>
<dbReference type="Pfam" id="PF00248">
    <property type="entry name" value="Aldo_ket_red"/>
    <property type="match status" value="1"/>
</dbReference>
<dbReference type="HOGENOM" id="CLU_023205_2_2_1"/>
<dbReference type="GO" id="GO:0016491">
    <property type="term" value="F:oxidoreductase activity"/>
    <property type="evidence" value="ECO:0007669"/>
    <property type="project" value="UniProtKB-KW"/>
</dbReference>
<reference evidence="6" key="1">
    <citation type="journal article" date="2014" name="Proc. Natl. Acad. Sci. U.S.A.">
        <title>Extensive sampling of basidiomycete genomes demonstrates inadequacy of the white-rot/brown-rot paradigm for wood decay fungi.</title>
        <authorList>
            <person name="Riley R."/>
            <person name="Salamov A.A."/>
            <person name="Brown D.W."/>
            <person name="Nagy L.G."/>
            <person name="Floudas D."/>
            <person name="Held B.W."/>
            <person name="Levasseur A."/>
            <person name="Lombard V."/>
            <person name="Morin E."/>
            <person name="Otillar R."/>
            <person name="Lindquist E.A."/>
            <person name="Sun H."/>
            <person name="LaButti K.M."/>
            <person name="Schmutz J."/>
            <person name="Jabbour D."/>
            <person name="Luo H."/>
            <person name="Baker S.E."/>
            <person name="Pisabarro A.G."/>
            <person name="Walton J.D."/>
            <person name="Blanchette R.A."/>
            <person name="Henrissat B."/>
            <person name="Martin F."/>
            <person name="Cullen D."/>
            <person name="Hibbett D.S."/>
            <person name="Grigoriev I.V."/>
        </authorList>
    </citation>
    <scope>NUCLEOTIDE SEQUENCE [LARGE SCALE GENOMIC DNA]</scope>
    <source>
        <strain evidence="6">CBS 339.88</strain>
    </source>
</reference>
<dbReference type="Proteomes" id="UP000027222">
    <property type="component" value="Unassembled WGS sequence"/>
</dbReference>
<proteinExistence type="inferred from homology"/>
<dbReference type="AlphaFoldDB" id="A0A067S997"/>
<evidence type="ECO:0000313" key="6">
    <source>
        <dbReference type="Proteomes" id="UP000027222"/>
    </source>
</evidence>
<dbReference type="Gene3D" id="3.20.20.100">
    <property type="entry name" value="NADP-dependent oxidoreductase domain"/>
    <property type="match status" value="1"/>
</dbReference>